<dbReference type="AlphaFoldDB" id="A0A5J5CVS6"/>
<dbReference type="EMBL" id="VOFY01000018">
    <property type="protein sequence ID" value="KAA8583451.1"/>
    <property type="molecule type" value="Genomic_DNA"/>
</dbReference>
<accession>A0A5J5CVS6</accession>
<gene>
    <name evidence="2" type="ORF">FQN60_015997</name>
</gene>
<evidence type="ECO:0000256" key="1">
    <source>
        <dbReference type="SAM" id="MobiDB-lite"/>
    </source>
</evidence>
<organism evidence="2 3">
    <name type="scientific">Etheostoma spectabile</name>
    <name type="common">orangethroat darter</name>
    <dbReference type="NCBI Taxonomy" id="54343"/>
    <lineage>
        <taxon>Eukaryota</taxon>
        <taxon>Metazoa</taxon>
        <taxon>Chordata</taxon>
        <taxon>Craniata</taxon>
        <taxon>Vertebrata</taxon>
        <taxon>Euteleostomi</taxon>
        <taxon>Actinopterygii</taxon>
        <taxon>Neopterygii</taxon>
        <taxon>Teleostei</taxon>
        <taxon>Neoteleostei</taxon>
        <taxon>Acanthomorphata</taxon>
        <taxon>Eupercaria</taxon>
        <taxon>Perciformes</taxon>
        <taxon>Percoidei</taxon>
        <taxon>Percidae</taxon>
        <taxon>Etheostomatinae</taxon>
        <taxon>Etheostoma</taxon>
    </lineage>
</organism>
<dbReference type="Proteomes" id="UP000327493">
    <property type="component" value="Chromosome 18"/>
</dbReference>
<feature type="region of interest" description="Disordered" evidence="1">
    <location>
        <begin position="94"/>
        <end position="123"/>
    </location>
</feature>
<evidence type="ECO:0000313" key="2">
    <source>
        <dbReference type="EMBL" id="KAA8583451.1"/>
    </source>
</evidence>
<evidence type="ECO:0000313" key="3">
    <source>
        <dbReference type="Proteomes" id="UP000327493"/>
    </source>
</evidence>
<keyword evidence="3" id="KW-1185">Reference proteome</keyword>
<name>A0A5J5CVS6_9PERO</name>
<feature type="region of interest" description="Disordered" evidence="1">
    <location>
        <begin position="1"/>
        <end position="20"/>
    </location>
</feature>
<feature type="non-terminal residue" evidence="2">
    <location>
        <position position="1"/>
    </location>
</feature>
<reference evidence="2 3" key="1">
    <citation type="submission" date="2019-08" db="EMBL/GenBank/DDBJ databases">
        <title>A chromosome-level genome assembly, high-density linkage maps, and genome scans reveal the genomic architecture of hybrid incompatibilities underlying speciation via character displacement in darters (Percidae: Etheostominae).</title>
        <authorList>
            <person name="Moran R.L."/>
            <person name="Catchen J.M."/>
            <person name="Fuller R.C."/>
        </authorList>
    </citation>
    <scope>NUCLEOTIDE SEQUENCE [LARGE SCALE GENOMIC DNA]</scope>
    <source>
        <strain evidence="2">EspeVRDwgs_2016</strain>
        <tissue evidence="2">Muscle</tissue>
    </source>
</reference>
<sequence length="123" mass="12989">TRQGDKVPQNASPVQSSAFQTRTCGYARRGTDCRHAVGADNNGEVSCHSSKSICPLKNESVTSSQLLPRGMPSSAVLPSPVNESALHRAALSQTLGLPPESRARPDGGDPSQEHSATNCSFMR</sequence>
<protein>
    <submittedName>
        <fullName evidence="2">Uncharacterized protein</fullName>
    </submittedName>
</protein>
<proteinExistence type="predicted"/>
<comment type="caution">
    <text evidence="2">The sequence shown here is derived from an EMBL/GenBank/DDBJ whole genome shotgun (WGS) entry which is preliminary data.</text>
</comment>
<feature type="compositionally biased region" description="Polar residues" evidence="1">
    <location>
        <begin position="113"/>
        <end position="123"/>
    </location>
</feature>